<sequence>MTHPTAKTVFNFGAGPAVLPQQVLYRVQNEFLNYGNTGCSLMELSHRSSEFEQLINKASSDLCTLLSIPDSYQVMFMQGGGSTQFSAVVYNLAGCLQKPVDYIVTGVWSGKAAQEAQRLGVQVNIVISTAATGHDGSMTVSPEHGTPTASDLASPLYKFSGSDAAYIYYCDNETVNGVELAADFVDHLPVECRQVPVVCDMSSNILSRPFDITKYGLVFGGAQKNIGPAGVTVVVIRKDLLIDNSRRGSLGRGVVMPTMLDYKVCAENNSLYNTPPTFAIYVSGLVFEWVMAAGGVSAMAEASNRKSKLLYDTIAKLDKFYRCAVKPGVRSRMNVPFRIIRNGQPAPDLEKQFIIESEEQGMMQLKGHRSVGGIRASMYNALSIDAVECLVAFMQNFAAQHS</sequence>
<organism evidence="14 15">
    <name type="scientific">Batrachochytrium dendrobatidis (strain JEL423)</name>
    <dbReference type="NCBI Taxonomy" id="403673"/>
    <lineage>
        <taxon>Eukaryota</taxon>
        <taxon>Fungi</taxon>
        <taxon>Fungi incertae sedis</taxon>
        <taxon>Chytridiomycota</taxon>
        <taxon>Chytridiomycota incertae sedis</taxon>
        <taxon>Chytridiomycetes</taxon>
        <taxon>Rhizophydiales</taxon>
        <taxon>Rhizophydiales incertae sedis</taxon>
        <taxon>Batrachochytrium</taxon>
    </lineage>
</organism>
<dbReference type="GO" id="GO:0030170">
    <property type="term" value="F:pyridoxal phosphate binding"/>
    <property type="evidence" value="ECO:0007669"/>
    <property type="project" value="TreeGrafter"/>
</dbReference>
<evidence type="ECO:0000256" key="5">
    <source>
        <dbReference type="ARBA" id="ARBA00022605"/>
    </source>
</evidence>
<dbReference type="PANTHER" id="PTHR43247">
    <property type="entry name" value="PHOSPHOSERINE AMINOTRANSFERASE"/>
    <property type="match status" value="1"/>
</dbReference>
<evidence type="ECO:0000256" key="1">
    <source>
        <dbReference type="ARBA" id="ARBA00001933"/>
    </source>
</evidence>
<dbReference type="AlphaFoldDB" id="A0A177WE68"/>
<keyword evidence="8 12" id="KW-0718">Serine biosynthesis</keyword>
<dbReference type="NCBIfam" id="NF003764">
    <property type="entry name" value="PRK05355.1"/>
    <property type="match status" value="1"/>
</dbReference>
<dbReference type="STRING" id="403673.A0A177WE68"/>
<keyword evidence="6 12" id="KW-0808">Transferase</keyword>
<comment type="pathway">
    <text evidence="2 12">Amino-acid biosynthesis; L-serine biosynthesis; L-serine from 3-phospho-D-glycerate: step 2/3.</text>
</comment>
<dbReference type="InterPro" id="IPR000192">
    <property type="entry name" value="Aminotrans_V_dom"/>
</dbReference>
<dbReference type="InterPro" id="IPR020578">
    <property type="entry name" value="Aminotrans_V_PyrdxlP_BS"/>
</dbReference>
<dbReference type="UniPathway" id="UPA00135">
    <property type="reaction ID" value="UER00197"/>
</dbReference>
<protein>
    <recommendedName>
        <fullName evidence="12">Phosphoserine aminotransferase</fullName>
        <ecNumber evidence="12">2.6.1.52</ecNumber>
    </recommendedName>
</protein>
<dbReference type="GO" id="GO:0004648">
    <property type="term" value="F:O-phospho-L-serine:2-oxoglutarate aminotransferase activity"/>
    <property type="evidence" value="ECO:0007669"/>
    <property type="project" value="UniProtKB-EC"/>
</dbReference>
<evidence type="ECO:0000256" key="2">
    <source>
        <dbReference type="ARBA" id="ARBA00005099"/>
    </source>
</evidence>
<dbReference type="GO" id="GO:0006564">
    <property type="term" value="P:L-serine biosynthetic process"/>
    <property type="evidence" value="ECO:0007669"/>
    <property type="project" value="UniProtKB-KW"/>
</dbReference>
<evidence type="ECO:0000256" key="10">
    <source>
        <dbReference type="ARBA" id="ARBA00049007"/>
    </source>
</evidence>
<evidence type="ECO:0000259" key="13">
    <source>
        <dbReference type="Pfam" id="PF00266"/>
    </source>
</evidence>
<evidence type="ECO:0000256" key="3">
    <source>
        <dbReference type="ARBA" id="ARBA00006904"/>
    </source>
</evidence>
<evidence type="ECO:0000256" key="4">
    <source>
        <dbReference type="ARBA" id="ARBA00022576"/>
    </source>
</evidence>
<dbReference type="Pfam" id="PF00266">
    <property type="entry name" value="Aminotran_5"/>
    <property type="match status" value="1"/>
</dbReference>
<dbReference type="FunFam" id="3.90.1150.10:FF:000006">
    <property type="entry name" value="Phosphoserine aminotransferase"/>
    <property type="match status" value="1"/>
</dbReference>
<feature type="domain" description="Aminotransferase class V" evidence="13">
    <location>
        <begin position="9"/>
        <end position="388"/>
    </location>
</feature>
<dbReference type="Gene3D" id="3.40.640.10">
    <property type="entry name" value="Type I PLP-dependent aspartate aminotransferase-like (Major domain)"/>
    <property type="match status" value="1"/>
</dbReference>
<reference evidence="14 15" key="2">
    <citation type="submission" date="2016-05" db="EMBL/GenBank/DDBJ databases">
        <title>Lineage-specific infection strategies underlie the spectrum of fungal disease in amphibians.</title>
        <authorList>
            <person name="Cuomo C.A."/>
            <person name="Farrer R.A."/>
            <person name="James T."/>
            <person name="Longcore J."/>
            <person name="Birren B."/>
        </authorList>
    </citation>
    <scope>NUCLEOTIDE SEQUENCE [LARGE SCALE GENOMIC DNA]</scope>
    <source>
        <strain evidence="14 15">JEL423</strain>
    </source>
</reference>
<dbReference type="FunFam" id="3.40.640.10:FF:000010">
    <property type="entry name" value="Phosphoserine aminotransferase"/>
    <property type="match status" value="1"/>
</dbReference>
<keyword evidence="5 12" id="KW-0028">Amino-acid biosynthesis</keyword>
<gene>
    <name evidence="14" type="ORF">BDEG_22023</name>
</gene>
<keyword evidence="4 12" id="KW-0032">Aminotransferase</keyword>
<comment type="similarity">
    <text evidence="3">Belongs to the class-V pyridoxal-phosphate-dependent aminotransferase family. SerC subfamily.</text>
</comment>
<dbReference type="InterPro" id="IPR015421">
    <property type="entry name" value="PyrdxlP-dep_Trfase_major"/>
</dbReference>
<dbReference type="InterPro" id="IPR022278">
    <property type="entry name" value="Pser_aminoTfrase"/>
</dbReference>
<comment type="catalytic activity">
    <reaction evidence="10 12">
        <text>O-phospho-L-serine + 2-oxoglutarate = 3-phosphooxypyruvate + L-glutamate</text>
        <dbReference type="Rhea" id="RHEA:14329"/>
        <dbReference type="ChEBI" id="CHEBI:16810"/>
        <dbReference type="ChEBI" id="CHEBI:18110"/>
        <dbReference type="ChEBI" id="CHEBI:29985"/>
        <dbReference type="ChEBI" id="CHEBI:57524"/>
        <dbReference type="EC" id="2.6.1.52"/>
    </reaction>
</comment>
<dbReference type="PROSITE" id="PS00595">
    <property type="entry name" value="AA_TRANSFER_CLASS_5"/>
    <property type="match status" value="1"/>
</dbReference>
<evidence type="ECO:0000313" key="14">
    <source>
        <dbReference type="EMBL" id="OAJ38055.1"/>
    </source>
</evidence>
<evidence type="ECO:0000256" key="12">
    <source>
        <dbReference type="RuleBase" id="RU004505"/>
    </source>
</evidence>
<dbReference type="VEuPathDB" id="FungiDB:BDEG_22023"/>
<dbReference type="InterPro" id="IPR015422">
    <property type="entry name" value="PyrdxlP-dep_Trfase_small"/>
</dbReference>
<evidence type="ECO:0000256" key="7">
    <source>
        <dbReference type="ARBA" id="ARBA00022898"/>
    </source>
</evidence>
<dbReference type="SUPFAM" id="SSF53383">
    <property type="entry name" value="PLP-dependent transferases"/>
    <property type="match status" value="1"/>
</dbReference>
<comment type="catalytic activity">
    <reaction evidence="9">
        <text>4-(phosphooxy)-L-threonine + 2-oxoglutarate = (R)-3-hydroxy-2-oxo-4-phosphooxybutanoate + L-glutamate</text>
        <dbReference type="Rhea" id="RHEA:16573"/>
        <dbReference type="ChEBI" id="CHEBI:16810"/>
        <dbReference type="ChEBI" id="CHEBI:29985"/>
        <dbReference type="ChEBI" id="CHEBI:58452"/>
        <dbReference type="ChEBI" id="CHEBI:58538"/>
        <dbReference type="EC" id="2.6.1.52"/>
    </reaction>
</comment>
<comment type="cofactor">
    <cofactor evidence="1 11">
        <name>pyridoxal 5'-phosphate</name>
        <dbReference type="ChEBI" id="CHEBI:597326"/>
    </cofactor>
</comment>
<evidence type="ECO:0000256" key="6">
    <source>
        <dbReference type="ARBA" id="ARBA00022679"/>
    </source>
</evidence>
<dbReference type="EC" id="2.6.1.52" evidence="12"/>
<dbReference type="EMBL" id="DS022301">
    <property type="protein sequence ID" value="OAJ38055.1"/>
    <property type="molecule type" value="Genomic_DNA"/>
</dbReference>
<accession>A0A177WE68</accession>
<dbReference type="eggNOG" id="KOG2790">
    <property type="taxonomic scope" value="Eukaryota"/>
</dbReference>
<evidence type="ECO:0000256" key="9">
    <source>
        <dbReference type="ARBA" id="ARBA00047630"/>
    </source>
</evidence>
<evidence type="ECO:0000313" key="15">
    <source>
        <dbReference type="Proteomes" id="UP000077115"/>
    </source>
</evidence>
<evidence type="ECO:0000256" key="11">
    <source>
        <dbReference type="RuleBase" id="RU004504"/>
    </source>
</evidence>
<dbReference type="Gene3D" id="3.90.1150.10">
    <property type="entry name" value="Aspartate Aminotransferase, domain 1"/>
    <property type="match status" value="1"/>
</dbReference>
<proteinExistence type="inferred from homology"/>
<keyword evidence="7" id="KW-0663">Pyridoxal phosphate</keyword>
<dbReference type="OrthoDB" id="1703350at2759"/>
<dbReference type="Proteomes" id="UP000077115">
    <property type="component" value="Unassembled WGS sequence"/>
</dbReference>
<dbReference type="InterPro" id="IPR015424">
    <property type="entry name" value="PyrdxlP-dep_Trfase"/>
</dbReference>
<evidence type="ECO:0000256" key="8">
    <source>
        <dbReference type="ARBA" id="ARBA00023299"/>
    </source>
</evidence>
<dbReference type="NCBIfam" id="TIGR01364">
    <property type="entry name" value="serC_1"/>
    <property type="match status" value="1"/>
</dbReference>
<reference evidence="14 15" key="1">
    <citation type="submission" date="2006-10" db="EMBL/GenBank/DDBJ databases">
        <title>The Genome Sequence of Batrachochytrium dendrobatidis JEL423.</title>
        <authorList>
            <consortium name="The Broad Institute Genome Sequencing Platform"/>
            <person name="Birren B."/>
            <person name="Lander E."/>
            <person name="Galagan J."/>
            <person name="Cuomo C."/>
            <person name="Devon K."/>
            <person name="Jaffe D."/>
            <person name="Butler J."/>
            <person name="Alvarez P."/>
            <person name="Gnerre S."/>
            <person name="Grabherr M."/>
            <person name="Kleber M."/>
            <person name="Mauceli E."/>
            <person name="Brockman W."/>
            <person name="Young S."/>
            <person name="LaButti K."/>
            <person name="Sykes S."/>
            <person name="DeCaprio D."/>
            <person name="Crawford M."/>
            <person name="Koehrsen M."/>
            <person name="Engels R."/>
            <person name="Montgomery P."/>
            <person name="Pearson M."/>
            <person name="Howarth C."/>
            <person name="Larson L."/>
            <person name="White J."/>
            <person name="O'Leary S."/>
            <person name="Kodira C."/>
            <person name="Zeng Q."/>
            <person name="Yandava C."/>
            <person name="Alvarado L."/>
            <person name="Longcore J."/>
            <person name="James T."/>
        </authorList>
    </citation>
    <scope>NUCLEOTIDE SEQUENCE [LARGE SCALE GENOMIC DNA]</scope>
    <source>
        <strain evidence="14 15">JEL423</strain>
    </source>
</reference>
<dbReference type="GO" id="GO:0005737">
    <property type="term" value="C:cytoplasm"/>
    <property type="evidence" value="ECO:0007669"/>
    <property type="project" value="TreeGrafter"/>
</dbReference>
<name>A0A177WE68_BATDL</name>
<dbReference type="PANTHER" id="PTHR43247:SF1">
    <property type="entry name" value="PHOSPHOSERINE AMINOTRANSFERASE"/>
    <property type="match status" value="1"/>
</dbReference>
<dbReference type="PIRSF" id="PIRSF000525">
    <property type="entry name" value="SerC"/>
    <property type="match status" value="1"/>
</dbReference>
<dbReference type="HAMAP" id="MF_00160">
    <property type="entry name" value="SerC_aminotrans_5"/>
    <property type="match status" value="1"/>
</dbReference>